<evidence type="ECO:0000313" key="6">
    <source>
        <dbReference type="Proteomes" id="UP001374579"/>
    </source>
</evidence>
<dbReference type="Gene3D" id="3.30.40.10">
    <property type="entry name" value="Zinc/RING finger domain, C3HC4 (zinc finger)"/>
    <property type="match status" value="1"/>
</dbReference>
<sequence length="294" mass="33708">MVRVAVIGAGTMGVRIAGELAYHGHRVKVFDSSKDNLDKVFSRLQEDRRMLHKDGLLAQDNFLGQVLCMSLLEEAVNDAQFVFEAVVEDMEVKQDLFERISHLCKEDAILATNSLYLDITKVMDRAHLPERCLGLRFLFPVYYIPEVEMTAGKFTTTTTIETVRSMLERMGKTMFFRSGDHPLILSEEQREERKRTRLEQLKNCSGGGLYTDKNIPPLFHKGNRQPNRDDEDSILPADMERDCAICMARVRDCLLNPCHHMVTCFECGKMLQERHDSCPICRTDIGETVRVYHS</sequence>
<dbReference type="PANTHER" id="PTHR48075:SF5">
    <property type="entry name" value="3-HYDROXYBUTYRYL-COA DEHYDROGENASE"/>
    <property type="match status" value="1"/>
</dbReference>
<gene>
    <name evidence="5" type="ORF">V1264_018633</name>
</gene>
<accession>A0AAN9GD08</accession>
<evidence type="ECO:0000256" key="2">
    <source>
        <dbReference type="ARBA" id="ARBA00022833"/>
    </source>
</evidence>
<keyword evidence="1 3" id="KW-0863">Zinc-finger</keyword>
<protein>
    <recommendedName>
        <fullName evidence="4">RING-type domain-containing protein</fullName>
    </recommendedName>
</protein>
<dbReference type="Pfam" id="PF02737">
    <property type="entry name" value="3HCDH_N"/>
    <property type="match status" value="1"/>
</dbReference>
<dbReference type="SUPFAM" id="SSF57850">
    <property type="entry name" value="RING/U-box"/>
    <property type="match status" value="1"/>
</dbReference>
<dbReference type="InterPro" id="IPR001841">
    <property type="entry name" value="Znf_RING"/>
</dbReference>
<dbReference type="GO" id="GO:0016491">
    <property type="term" value="F:oxidoreductase activity"/>
    <property type="evidence" value="ECO:0007669"/>
    <property type="project" value="TreeGrafter"/>
</dbReference>
<dbReference type="PROSITE" id="PS50089">
    <property type="entry name" value="ZF_RING_2"/>
    <property type="match status" value="1"/>
</dbReference>
<dbReference type="GO" id="GO:0070403">
    <property type="term" value="F:NAD+ binding"/>
    <property type="evidence" value="ECO:0007669"/>
    <property type="project" value="InterPro"/>
</dbReference>
<dbReference type="Pfam" id="PF13920">
    <property type="entry name" value="zf-C3HC4_3"/>
    <property type="match status" value="1"/>
</dbReference>
<reference evidence="5 6" key="1">
    <citation type="submission" date="2024-02" db="EMBL/GenBank/DDBJ databases">
        <title>Chromosome-scale genome assembly of the rough periwinkle Littorina saxatilis.</title>
        <authorList>
            <person name="De Jode A."/>
            <person name="Faria R."/>
            <person name="Formenti G."/>
            <person name="Sims Y."/>
            <person name="Smith T.P."/>
            <person name="Tracey A."/>
            <person name="Wood J.M.D."/>
            <person name="Zagrodzka Z.B."/>
            <person name="Johannesson K."/>
            <person name="Butlin R.K."/>
            <person name="Leder E.H."/>
        </authorList>
    </citation>
    <scope>NUCLEOTIDE SEQUENCE [LARGE SCALE GENOMIC DNA]</scope>
    <source>
        <strain evidence="5">Snail1</strain>
        <tissue evidence="5">Muscle</tissue>
    </source>
</reference>
<dbReference type="Proteomes" id="UP001374579">
    <property type="component" value="Unassembled WGS sequence"/>
</dbReference>
<dbReference type="PANTHER" id="PTHR48075">
    <property type="entry name" value="3-HYDROXYACYL-COA DEHYDROGENASE FAMILY PROTEIN"/>
    <property type="match status" value="1"/>
</dbReference>
<dbReference type="GO" id="GO:0006631">
    <property type="term" value="P:fatty acid metabolic process"/>
    <property type="evidence" value="ECO:0007669"/>
    <property type="project" value="InterPro"/>
</dbReference>
<dbReference type="EMBL" id="JBAMIC010000008">
    <property type="protein sequence ID" value="KAK7103802.1"/>
    <property type="molecule type" value="Genomic_DNA"/>
</dbReference>
<dbReference type="InterPro" id="IPR013083">
    <property type="entry name" value="Znf_RING/FYVE/PHD"/>
</dbReference>
<keyword evidence="1 3" id="KW-0479">Metal-binding</keyword>
<organism evidence="5 6">
    <name type="scientific">Littorina saxatilis</name>
    <dbReference type="NCBI Taxonomy" id="31220"/>
    <lineage>
        <taxon>Eukaryota</taxon>
        <taxon>Metazoa</taxon>
        <taxon>Spiralia</taxon>
        <taxon>Lophotrochozoa</taxon>
        <taxon>Mollusca</taxon>
        <taxon>Gastropoda</taxon>
        <taxon>Caenogastropoda</taxon>
        <taxon>Littorinimorpha</taxon>
        <taxon>Littorinoidea</taxon>
        <taxon>Littorinidae</taxon>
        <taxon>Littorina</taxon>
    </lineage>
</organism>
<evidence type="ECO:0000256" key="3">
    <source>
        <dbReference type="PROSITE-ProRule" id="PRU00175"/>
    </source>
</evidence>
<dbReference type="InterPro" id="IPR006176">
    <property type="entry name" value="3-OHacyl-CoA_DH_NAD-bd"/>
</dbReference>
<dbReference type="SUPFAM" id="SSF51735">
    <property type="entry name" value="NAD(P)-binding Rossmann-fold domains"/>
    <property type="match status" value="1"/>
</dbReference>
<evidence type="ECO:0000313" key="5">
    <source>
        <dbReference type="EMBL" id="KAK7103802.1"/>
    </source>
</evidence>
<evidence type="ECO:0000256" key="1">
    <source>
        <dbReference type="ARBA" id="ARBA00022771"/>
    </source>
</evidence>
<proteinExistence type="predicted"/>
<keyword evidence="6" id="KW-1185">Reference proteome</keyword>
<comment type="caution">
    <text evidence="5">The sequence shown here is derived from an EMBL/GenBank/DDBJ whole genome shotgun (WGS) entry which is preliminary data.</text>
</comment>
<evidence type="ECO:0000259" key="4">
    <source>
        <dbReference type="PROSITE" id="PS50089"/>
    </source>
</evidence>
<keyword evidence="2" id="KW-0862">Zinc</keyword>
<dbReference type="AlphaFoldDB" id="A0AAN9GD08"/>
<name>A0AAN9GD08_9CAEN</name>
<dbReference type="GO" id="GO:0008270">
    <property type="term" value="F:zinc ion binding"/>
    <property type="evidence" value="ECO:0007669"/>
    <property type="project" value="UniProtKB-KW"/>
</dbReference>
<dbReference type="InterPro" id="IPR036291">
    <property type="entry name" value="NAD(P)-bd_dom_sf"/>
</dbReference>
<feature type="domain" description="RING-type" evidence="4">
    <location>
        <begin position="243"/>
        <end position="282"/>
    </location>
</feature>
<dbReference type="Gene3D" id="3.40.50.720">
    <property type="entry name" value="NAD(P)-binding Rossmann-like Domain"/>
    <property type="match status" value="1"/>
</dbReference>